<dbReference type="Pfam" id="PF01297">
    <property type="entry name" value="ZnuA"/>
    <property type="match status" value="1"/>
</dbReference>
<dbReference type="NCBIfam" id="NF007091">
    <property type="entry name" value="PRK09545.1"/>
    <property type="match status" value="1"/>
</dbReference>
<dbReference type="STRING" id="123822.B0188_10610"/>
<evidence type="ECO:0000256" key="8">
    <source>
        <dbReference type="ARBA" id="ARBA00022833"/>
    </source>
</evidence>
<name>A0A1T0AVS9_9PAST</name>
<keyword evidence="6 14" id="KW-0732">Signal</keyword>
<dbReference type="Gene3D" id="3.40.50.1980">
    <property type="entry name" value="Nitrogenase molybdenum iron protein domain"/>
    <property type="match status" value="3"/>
</dbReference>
<dbReference type="InterPro" id="IPR050492">
    <property type="entry name" value="Bact_metal-bind_prot9"/>
</dbReference>
<comment type="function">
    <text evidence="12">Part of the ATP-binding cassette (ABC) transport system ZnuABC involved in zinc import. Binds zinc with high affinity and specificity and delivers it to the membrane permease for translocation into the cytoplasm.</text>
</comment>
<proteinExistence type="inferred from homology"/>
<dbReference type="SUPFAM" id="SSF53807">
    <property type="entry name" value="Helical backbone' metal receptor"/>
    <property type="match status" value="1"/>
</dbReference>
<evidence type="ECO:0000256" key="4">
    <source>
        <dbReference type="ARBA" id="ARBA00022448"/>
    </source>
</evidence>
<feature type="compositionally biased region" description="Basic and acidic residues" evidence="13">
    <location>
        <begin position="120"/>
        <end position="129"/>
    </location>
</feature>
<evidence type="ECO:0000313" key="16">
    <source>
        <dbReference type="Proteomes" id="UP000190023"/>
    </source>
</evidence>
<dbReference type="InterPro" id="IPR035520">
    <property type="entry name" value="ZnuA"/>
</dbReference>
<keyword evidence="4" id="KW-0813">Transport</keyword>
<keyword evidence="11" id="KW-1015">Disulfide bond</keyword>
<evidence type="ECO:0000256" key="7">
    <source>
        <dbReference type="ARBA" id="ARBA00022764"/>
    </source>
</evidence>
<evidence type="ECO:0000256" key="14">
    <source>
        <dbReference type="SAM" id="SignalP"/>
    </source>
</evidence>
<evidence type="ECO:0000256" key="2">
    <source>
        <dbReference type="ARBA" id="ARBA00011028"/>
    </source>
</evidence>
<dbReference type="GO" id="GO:0042597">
    <property type="term" value="C:periplasmic space"/>
    <property type="evidence" value="ECO:0007669"/>
    <property type="project" value="UniProtKB-SubCell"/>
</dbReference>
<dbReference type="InterPro" id="IPR006127">
    <property type="entry name" value="ZnuA-like"/>
</dbReference>
<evidence type="ECO:0000256" key="13">
    <source>
        <dbReference type="SAM" id="MobiDB-lite"/>
    </source>
</evidence>
<keyword evidence="9" id="KW-0864">Zinc transport</keyword>
<dbReference type="CDD" id="cd01019">
    <property type="entry name" value="ZnuA"/>
    <property type="match status" value="1"/>
</dbReference>
<reference evidence="15 16" key="1">
    <citation type="submission" date="2017-02" db="EMBL/GenBank/DDBJ databases">
        <title>Draft genome sequence of Haemophilus felis CCUG 31170 type strain.</title>
        <authorList>
            <person name="Engstrom-Jakobsson H."/>
            <person name="Salva-Serra F."/>
            <person name="Thorell K."/>
            <person name="Gonzales-Siles L."/>
            <person name="Karlsson R."/>
            <person name="Boulund F."/>
            <person name="Engstrand L."/>
            <person name="Kristiansson E."/>
            <person name="Moore E."/>
        </authorList>
    </citation>
    <scope>NUCLEOTIDE SEQUENCE [LARGE SCALE GENOMIC DNA]</scope>
    <source>
        <strain evidence="15 16">CCUG 31170</strain>
    </source>
</reference>
<evidence type="ECO:0000256" key="11">
    <source>
        <dbReference type="ARBA" id="ARBA00023157"/>
    </source>
</evidence>
<evidence type="ECO:0000256" key="9">
    <source>
        <dbReference type="ARBA" id="ARBA00022906"/>
    </source>
</evidence>
<keyword evidence="10" id="KW-0406">Ion transport</keyword>
<comment type="subcellular location">
    <subcellularLocation>
        <location evidence="1">Periplasm</location>
    </subcellularLocation>
</comment>
<keyword evidence="7" id="KW-0574">Periplasm</keyword>
<dbReference type="EMBL" id="MUYB01000055">
    <property type="protein sequence ID" value="OOS00498.1"/>
    <property type="molecule type" value="Genomic_DNA"/>
</dbReference>
<keyword evidence="5" id="KW-0479">Metal-binding</keyword>
<organism evidence="15 16">
    <name type="scientific">[Haemophilus] felis</name>
    <dbReference type="NCBI Taxonomy" id="123822"/>
    <lineage>
        <taxon>Bacteria</taxon>
        <taxon>Pseudomonadati</taxon>
        <taxon>Pseudomonadota</taxon>
        <taxon>Gammaproteobacteria</taxon>
        <taxon>Pasteurellales</taxon>
        <taxon>Pasteurellaceae</taxon>
    </lineage>
</organism>
<dbReference type="GO" id="GO:0006829">
    <property type="term" value="P:zinc ion transport"/>
    <property type="evidence" value="ECO:0007669"/>
    <property type="project" value="UniProtKB-KW"/>
</dbReference>
<protein>
    <recommendedName>
        <fullName evidence="3">High-affinity zinc uptake system protein ZnuA</fullName>
    </recommendedName>
</protein>
<dbReference type="Proteomes" id="UP000190023">
    <property type="component" value="Unassembled WGS sequence"/>
</dbReference>
<feature type="compositionally biased region" description="Basic and acidic residues" evidence="13">
    <location>
        <begin position="141"/>
        <end position="174"/>
    </location>
</feature>
<comment type="caution">
    <text evidence="15">The sequence shown here is derived from an EMBL/GenBank/DDBJ whole genome shotgun (WGS) entry which is preliminary data.</text>
</comment>
<accession>A0A1T0AVS9</accession>
<keyword evidence="8" id="KW-0862">Zinc</keyword>
<evidence type="ECO:0000256" key="10">
    <source>
        <dbReference type="ARBA" id="ARBA00023065"/>
    </source>
</evidence>
<evidence type="ECO:0000256" key="5">
    <source>
        <dbReference type="ARBA" id="ARBA00022723"/>
    </source>
</evidence>
<feature type="signal peptide" evidence="14">
    <location>
        <begin position="1"/>
        <end position="24"/>
    </location>
</feature>
<evidence type="ECO:0000256" key="12">
    <source>
        <dbReference type="ARBA" id="ARBA00045516"/>
    </source>
</evidence>
<dbReference type="PANTHER" id="PTHR42953">
    <property type="entry name" value="HIGH-AFFINITY ZINC UPTAKE SYSTEM PROTEIN ZNUA-RELATED"/>
    <property type="match status" value="1"/>
</dbReference>
<feature type="compositionally biased region" description="Basic residues" evidence="13">
    <location>
        <begin position="130"/>
        <end position="140"/>
    </location>
</feature>
<feature type="chain" id="PRO_5013386490" description="High-affinity zinc uptake system protein ZnuA" evidence="14">
    <location>
        <begin position="25"/>
        <end position="345"/>
    </location>
</feature>
<sequence length="345" mass="38847">MLKHSLVKTSLAFAVASFAAGASANIVTSIKPLGFIASSIADGVTGTEVLVPAGASPHDYSLKPSDVAKLKKAELVLWIGKDVDSFLDDTLRPMPFKKVLTIADFNEIAPFLDHEDEDHDHDHDHEHAHKHEHHAHKHEHHDHDHDHDHEHHDHAHKHDHEHEHHGHDHHGHDHSTNWHVWYSAEISNAVAERLAKRLTENYPEKTAKIAQNLAEFKQSLAAQQAKIKQKLAPVKEKGFYVFHDAYSYFNEAYDLNQVGYFTINPLVAPGAKTLQKIKGEIKEHKVNCLFAEPQFTPKVIDSLRKGTGVNVGQLDPMGEKVKLGKNSYAAFLQYTADSYFSCLRK</sequence>
<evidence type="ECO:0000256" key="6">
    <source>
        <dbReference type="ARBA" id="ARBA00022729"/>
    </source>
</evidence>
<dbReference type="AlphaFoldDB" id="A0A1T0AVS9"/>
<dbReference type="GO" id="GO:0046872">
    <property type="term" value="F:metal ion binding"/>
    <property type="evidence" value="ECO:0007669"/>
    <property type="project" value="UniProtKB-KW"/>
</dbReference>
<dbReference type="PANTHER" id="PTHR42953:SF3">
    <property type="entry name" value="HIGH-AFFINITY ZINC UPTAKE SYSTEM PROTEIN ZNUA"/>
    <property type="match status" value="1"/>
</dbReference>
<dbReference type="OrthoDB" id="7346865at2"/>
<comment type="similarity">
    <text evidence="2">Belongs to the bacterial solute-binding protein 9 family.</text>
</comment>
<evidence type="ECO:0000313" key="15">
    <source>
        <dbReference type="EMBL" id="OOS00498.1"/>
    </source>
</evidence>
<evidence type="ECO:0000256" key="3">
    <source>
        <dbReference type="ARBA" id="ARBA00015915"/>
    </source>
</evidence>
<feature type="region of interest" description="Disordered" evidence="13">
    <location>
        <begin position="115"/>
        <end position="174"/>
    </location>
</feature>
<evidence type="ECO:0000256" key="1">
    <source>
        <dbReference type="ARBA" id="ARBA00004418"/>
    </source>
</evidence>
<gene>
    <name evidence="15" type="primary">znuA</name>
    <name evidence="15" type="ORF">B0188_10610</name>
</gene>
<keyword evidence="16" id="KW-1185">Reference proteome</keyword>